<proteinExistence type="predicted"/>
<evidence type="ECO:0000313" key="2">
    <source>
        <dbReference type="EMBL" id="KFD70795.1"/>
    </source>
</evidence>
<sequence length="66" mass="7687">MDCHCISVAAELPYKFAFCLALEKCRFWSCPSLQQKNVINEGKESPRLATEMERSGKEMRRFEKIT</sequence>
<dbReference type="EMBL" id="KL367485">
    <property type="protein sequence ID" value="KFD70795.1"/>
    <property type="molecule type" value="Genomic_DNA"/>
</dbReference>
<evidence type="ECO:0000313" key="3">
    <source>
        <dbReference type="Proteomes" id="UP000030764"/>
    </source>
</evidence>
<protein>
    <submittedName>
        <fullName evidence="1">Uncharacterized protein</fullName>
    </submittedName>
</protein>
<name>A0A085MLC3_9BILA</name>
<dbReference type="Proteomes" id="UP000030758">
    <property type="component" value="Unassembled WGS sequence"/>
</dbReference>
<dbReference type="EMBL" id="KL363186">
    <property type="protein sequence ID" value="KFD58019.1"/>
    <property type="molecule type" value="Genomic_DNA"/>
</dbReference>
<dbReference type="Proteomes" id="UP000030764">
    <property type="component" value="Unassembled WGS sequence"/>
</dbReference>
<accession>A0A085MLC3</accession>
<keyword evidence="3" id="KW-1185">Reference proteome</keyword>
<gene>
    <name evidence="1" type="ORF">M513_01252</name>
    <name evidence="2" type="ORF">M514_01252</name>
</gene>
<dbReference type="AlphaFoldDB" id="A0A085MLC3"/>
<organism evidence="1 3">
    <name type="scientific">Trichuris suis</name>
    <name type="common">pig whipworm</name>
    <dbReference type="NCBI Taxonomy" id="68888"/>
    <lineage>
        <taxon>Eukaryota</taxon>
        <taxon>Metazoa</taxon>
        <taxon>Ecdysozoa</taxon>
        <taxon>Nematoda</taxon>
        <taxon>Enoplea</taxon>
        <taxon>Dorylaimia</taxon>
        <taxon>Trichinellida</taxon>
        <taxon>Trichuridae</taxon>
        <taxon>Trichuris</taxon>
    </lineage>
</organism>
<reference evidence="1 3" key="1">
    <citation type="journal article" date="2014" name="Nat. Genet.">
        <title>Genome and transcriptome of the porcine whipworm Trichuris suis.</title>
        <authorList>
            <person name="Jex A.R."/>
            <person name="Nejsum P."/>
            <person name="Schwarz E.M."/>
            <person name="Hu L."/>
            <person name="Young N.D."/>
            <person name="Hall R.S."/>
            <person name="Korhonen P.K."/>
            <person name="Liao S."/>
            <person name="Thamsborg S."/>
            <person name="Xia J."/>
            <person name="Xu P."/>
            <person name="Wang S."/>
            <person name="Scheerlinck J.P."/>
            <person name="Hofmann A."/>
            <person name="Sternberg P.W."/>
            <person name="Wang J."/>
            <person name="Gasser R.B."/>
        </authorList>
    </citation>
    <scope>NUCLEOTIDE SEQUENCE [LARGE SCALE GENOMIC DNA]</scope>
    <source>
        <strain evidence="2">DCEP-RM93F</strain>
        <strain evidence="1">DCEP-RM93M</strain>
    </source>
</reference>
<evidence type="ECO:0000313" key="1">
    <source>
        <dbReference type="EMBL" id="KFD58019.1"/>
    </source>
</evidence>